<gene>
    <name evidence="1" type="ORF">G6F50_003587</name>
</gene>
<evidence type="ECO:0000313" key="1">
    <source>
        <dbReference type="EMBL" id="KAG1572603.1"/>
    </source>
</evidence>
<proteinExistence type="predicted"/>
<dbReference type="EMBL" id="JAANIU010000393">
    <property type="protein sequence ID" value="KAG1572603.1"/>
    <property type="molecule type" value="Genomic_DNA"/>
</dbReference>
<accession>A0A9P6Z832</accession>
<sequence>MKSQNLPAALYFSEDDSVSRQHSFQCYSLSYPQKFRGKKVEIRETVKNQKFFADRTIDNWTFVEFLIYKEQNALKRMKTMLQEYKNSIGSLISKHKKQVDPDLLGYLTELKNKSFTDEELKNMIEELMKGNKENISIVDSTISNSNIIVGSGSGSINITQTKGKRKQGQNQDNDSDIATVKRKKDSFALLRPITPSISYRFNTSGFNEQMKARVNSIAYIKLDDKDISTSINNYPIAKSFLNDALNQQIEDLLSWMGQHGFDNTNSEDTKKAMIMTRLTLTDFYANCLKPSPTNSLNERTPFMEYAVPIFKYSSRSI</sequence>
<comment type="caution">
    <text evidence="1">The sequence shown here is derived from an EMBL/GenBank/DDBJ whole genome shotgun (WGS) entry which is preliminary data.</text>
</comment>
<name>A0A9P6Z832_9FUNG</name>
<dbReference type="AlphaFoldDB" id="A0A9P6Z832"/>
<organism evidence="1 2">
    <name type="scientific">Rhizopus delemar</name>
    <dbReference type="NCBI Taxonomy" id="936053"/>
    <lineage>
        <taxon>Eukaryota</taxon>
        <taxon>Fungi</taxon>
        <taxon>Fungi incertae sedis</taxon>
        <taxon>Mucoromycota</taxon>
        <taxon>Mucoromycotina</taxon>
        <taxon>Mucoromycetes</taxon>
        <taxon>Mucorales</taxon>
        <taxon>Mucorineae</taxon>
        <taxon>Rhizopodaceae</taxon>
        <taxon>Rhizopus</taxon>
    </lineage>
</organism>
<dbReference type="Proteomes" id="UP000740926">
    <property type="component" value="Unassembled WGS sequence"/>
</dbReference>
<reference evidence="1 2" key="1">
    <citation type="journal article" date="2020" name="Microb. Genom.">
        <title>Genetic diversity of clinical and environmental Mucorales isolates obtained from an investigation of mucormycosis cases among solid organ transplant recipients.</title>
        <authorList>
            <person name="Nguyen M.H."/>
            <person name="Kaul D."/>
            <person name="Muto C."/>
            <person name="Cheng S.J."/>
            <person name="Richter R.A."/>
            <person name="Bruno V.M."/>
            <person name="Liu G."/>
            <person name="Beyhan S."/>
            <person name="Sundermann A.J."/>
            <person name="Mounaud S."/>
            <person name="Pasculle A.W."/>
            <person name="Nierman W.C."/>
            <person name="Driscoll E."/>
            <person name="Cumbie R."/>
            <person name="Clancy C.J."/>
            <person name="Dupont C.L."/>
        </authorList>
    </citation>
    <scope>NUCLEOTIDE SEQUENCE [LARGE SCALE GENOMIC DNA]</scope>
    <source>
        <strain evidence="1 2">GL24</strain>
    </source>
</reference>
<keyword evidence="2" id="KW-1185">Reference proteome</keyword>
<evidence type="ECO:0000313" key="2">
    <source>
        <dbReference type="Proteomes" id="UP000740926"/>
    </source>
</evidence>
<protein>
    <submittedName>
        <fullName evidence="1">Uncharacterized protein</fullName>
    </submittedName>
</protein>